<dbReference type="EMBL" id="CP020715">
    <property type="protein sequence ID" value="ARJ06850.1"/>
    <property type="molecule type" value="Genomic_DNA"/>
</dbReference>
<name>A0A1X9LXQ9_9MICO</name>
<dbReference type="GO" id="GO:0003677">
    <property type="term" value="F:DNA binding"/>
    <property type="evidence" value="ECO:0007669"/>
    <property type="project" value="UniProtKB-KW"/>
</dbReference>
<evidence type="ECO:0000256" key="1">
    <source>
        <dbReference type="ARBA" id="ARBA00023015"/>
    </source>
</evidence>
<dbReference type="PANTHER" id="PTHR44688:SF16">
    <property type="entry name" value="DNA-BINDING TRANSCRIPTIONAL ACTIVATOR DEVR_DOSR"/>
    <property type="match status" value="1"/>
</dbReference>
<organism evidence="4 5">
    <name type="scientific">Cnuibacter physcomitrellae</name>
    <dbReference type="NCBI Taxonomy" id="1619308"/>
    <lineage>
        <taxon>Bacteria</taxon>
        <taxon>Bacillati</taxon>
        <taxon>Actinomycetota</taxon>
        <taxon>Actinomycetes</taxon>
        <taxon>Micrococcales</taxon>
        <taxon>Microbacteriaceae</taxon>
        <taxon>Cnuibacter</taxon>
    </lineage>
</organism>
<dbReference type="PROSITE" id="PS50043">
    <property type="entry name" value="HTH_LUXR_2"/>
    <property type="match status" value="1"/>
</dbReference>
<reference evidence="4 5" key="1">
    <citation type="submission" date="2017-04" db="EMBL/GenBank/DDBJ databases">
        <authorList>
            <person name="Afonso C.L."/>
            <person name="Miller P.J."/>
            <person name="Scott M.A."/>
            <person name="Spackman E."/>
            <person name="Goraichik I."/>
            <person name="Dimitrov K.M."/>
            <person name="Suarez D.L."/>
            <person name="Swayne D.E."/>
        </authorList>
    </citation>
    <scope>NUCLEOTIDE SEQUENCE [LARGE SCALE GENOMIC DNA]</scope>
    <source>
        <strain evidence="5">XA(T)</strain>
    </source>
</reference>
<dbReference type="KEGG" id="cphy:B5808_17690"/>
<sequence>MDLTTMRPDDAALLQQATRMVRDQTGLSVAFGGLRGARSIRVSAVSGAPLRRLTSIDVRPARGLGGLAWVSGQPAVVRDYGRAEGITHDFDAQILGEGIASLAVAPIVVDLQVRGLLYAGSRESGSLDSTMASLTRVASSVAQELRVRDLVDERVQLRMRKAVVDDPAPDLRGALLRIAAETRDPDTARALEELLGSADAAPSSEAELTRRQRDVLALVAYGLTNAQIGARLSLSEVTVKSYLRAIMSRLSVRTRGQAVIEARRLGLLRPSPLDPAS</sequence>
<dbReference type="CDD" id="cd06170">
    <property type="entry name" value="LuxR_C_like"/>
    <property type="match status" value="1"/>
</dbReference>
<accession>A0A1X9LXQ9</accession>
<dbReference type="SMART" id="SM00421">
    <property type="entry name" value="HTH_LUXR"/>
    <property type="match status" value="1"/>
</dbReference>
<dbReference type="InterPro" id="IPR029016">
    <property type="entry name" value="GAF-like_dom_sf"/>
</dbReference>
<dbReference type="STRING" id="1619308.B5808_17690"/>
<keyword evidence="5" id="KW-1185">Reference proteome</keyword>
<dbReference type="SUPFAM" id="SSF55781">
    <property type="entry name" value="GAF domain-like"/>
    <property type="match status" value="1"/>
</dbReference>
<dbReference type="Pfam" id="PF00196">
    <property type="entry name" value="GerE"/>
    <property type="match status" value="1"/>
</dbReference>
<dbReference type="RefSeq" id="WP_085020988.1">
    <property type="nucleotide sequence ID" value="NZ_BMHD01000001.1"/>
</dbReference>
<dbReference type="AlphaFoldDB" id="A0A1X9LXQ9"/>
<dbReference type="GO" id="GO:0006355">
    <property type="term" value="P:regulation of DNA-templated transcription"/>
    <property type="evidence" value="ECO:0007669"/>
    <property type="project" value="InterPro"/>
</dbReference>
<dbReference type="InterPro" id="IPR000792">
    <property type="entry name" value="Tscrpt_reg_LuxR_C"/>
</dbReference>
<evidence type="ECO:0000256" key="3">
    <source>
        <dbReference type="ARBA" id="ARBA00023163"/>
    </source>
</evidence>
<protein>
    <submittedName>
        <fullName evidence="4">Uncharacterized protein</fullName>
    </submittedName>
</protein>
<dbReference type="Gene3D" id="1.10.10.10">
    <property type="entry name" value="Winged helix-like DNA-binding domain superfamily/Winged helix DNA-binding domain"/>
    <property type="match status" value="1"/>
</dbReference>
<evidence type="ECO:0000313" key="4">
    <source>
        <dbReference type="EMBL" id="ARJ06850.1"/>
    </source>
</evidence>
<keyword evidence="2" id="KW-0238">DNA-binding</keyword>
<evidence type="ECO:0000256" key="2">
    <source>
        <dbReference type="ARBA" id="ARBA00023125"/>
    </source>
</evidence>
<dbReference type="PROSITE" id="PS00622">
    <property type="entry name" value="HTH_LUXR_1"/>
    <property type="match status" value="1"/>
</dbReference>
<evidence type="ECO:0000313" key="5">
    <source>
        <dbReference type="Proteomes" id="UP000192775"/>
    </source>
</evidence>
<dbReference type="PANTHER" id="PTHR44688">
    <property type="entry name" value="DNA-BINDING TRANSCRIPTIONAL ACTIVATOR DEVR_DOSR"/>
    <property type="match status" value="1"/>
</dbReference>
<dbReference type="PRINTS" id="PR00038">
    <property type="entry name" value="HTHLUXR"/>
</dbReference>
<gene>
    <name evidence="4" type="ORF">B5808_17690</name>
</gene>
<dbReference type="InterPro" id="IPR016032">
    <property type="entry name" value="Sig_transdc_resp-reg_C-effctor"/>
</dbReference>
<dbReference type="Pfam" id="PF01590">
    <property type="entry name" value="GAF"/>
    <property type="match status" value="1"/>
</dbReference>
<dbReference type="Gene3D" id="3.30.450.40">
    <property type="match status" value="1"/>
</dbReference>
<keyword evidence="3" id="KW-0804">Transcription</keyword>
<dbReference type="SUPFAM" id="SSF46894">
    <property type="entry name" value="C-terminal effector domain of the bipartite response regulators"/>
    <property type="match status" value="1"/>
</dbReference>
<dbReference type="InterPro" id="IPR003018">
    <property type="entry name" value="GAF"/>
</dbReference>
<dbReference type="InterPro" id="IPR036388">
    <property type="entry name" value="WH-like_DNA-bd_sf"/>
</dbReference>
<dbReference type="Proteomes" id="UP000192775">
    <property type="component" value="Chromosome"/>
</dbReference>
<proteinExistence type="predicted"/>
<keyword evidence="1" id="KW-0805">Transcription regulation</keyword>